<evidence type="ECO:0000256" key="4">
    <source>
        <dbReference type="ARBA" id="ARBA00022525"/>
    </source>
</evidence>
<keyword evidence="3" id="KW-0813">Transport</keyword>
<dbReference type="Proteomes" id="UP000515203">
    <property type="component" value="Unplaced"/>
</dbReference>
<keyword evidence="4" id="KW-0964">Secreted</keyword>
<dbReference type="PANTHER" id="PTHR11430:SF13">
    <property type="entry name" value="NEUTROPHIL GELATINASE-ASSOCIATED LIPOCALIN"/>
    <property type="match status" value="1"/>
</dbReference>
<dbReference type="PRINTS" id="PR00179">
    <property type="entry name" value="LIPOCALIN"/>
</dbReference>
<evidence type="ECO:0000256" key="5">
    <source>
        <dbReference type="ARBA" id="ARBA00022729"/>
    </source>
</evidence>
<gene>
    <name evidence="12" type="primary">LOC101584342</name>
</gene>
<dbReference type="PRINTS" id="PR01275">
    <property type="entry name" value="NGELATINASE"/>
</dbReference>
<keyword evidence="7" id="KW-0325">Glycoprotein</keyword>
<organism evidence="11 12">
    <name type="scientific">Octodon degus</name>
    <name type="common">Degu</name>
    <name type="synonym">Sciurus degus</name>
    <dbReference type="NCBI Taxonomy" id="10160"/>
    <lineage>
        <taxon>Eukaryota</taxon>
        <taxon>Metazoa</taxon>
        <taxon>Chordata</taxon>
        <taxon>Craniata</taxon>
        <taxon>Vertebrata</taxon>
        <taxon>Euteleostomi</taxon>
        <taxon>Mammalia</taxon>
        <taxon>Eutheria</taxon>
        <taxon>Euarchontoglires</taxon>
        <taxon>Glires</taxon>
        <taxon>Rodentia</taxon>
        <taxon>Hystricomorpha</taxon>
        <taxon>Octodontidae</taxon>
        <taxon>Octodon</taxon>
    </lineage>
</organism>
<evidence type="ECO:0000256" key="6">
    <source>
        <dbReference type="ARBA" id="ARBA00023157"/>
    </source>
</evidence>
<dbReference type="SUPFAM" id="SSF50814">
    <property type="entry name" value="Lipocalins"/>
    <property type="match status" value="1"/>
</dbReference>
<evidence type="ECO:0000259" key="10">
    <source>
        <dbReference type="Pfam" id="PF00061"/>
    </source>
</evidence>
<keyword evidence="5 9" id="KW-0732">Signal</keyword>
<dbReference type="InterPro" id="IPR003087">
    <property type="entry name" value="LCN2/LCN12"/>
</dbReference>
<dbReference type="Pfam" id="PF00061">
    <property type="entry name" value="Lipocalin"/>
    <property type="match status" value="1"/>
</dbReference>
<dbReference type="GO" id="GO:0005615">
    <property type="term" value="C:extracellular space"/>
    <property type="evidence" value="ECO:0007669"/>
    <property type="project" value="TreeGrafter"/>
</dbReference>
<feature type="compositionally biased region" description="Basic and acidic residues" evidence="8">
    <location>
        <begin position="216"/>
        <end position="231"/>
    </location>
</feature>
<name>A0A6P3VDN3_OCTDE</name>
<evidence type="ECO:0000256" key="3">
    <source>
        <dbReference type="ARBA" id="ARBA00022448"/>
    </source>
</evidence>
<feature type="chain" id="PRO_5027731876" evidence="9">
    <location>
        <begin position="19"/>
        <end position="231"/>
    </location>
</feature>
<dbReference type="InterPro" id="IPR012674">
    <property type="entry name" value="Calycin"/>
</dbReference>
<dbReference type="InterPro" id="IPR002345">
    <property type="entry name" value="Lipocalin"/>
</dbReference>
<dbReference type="RefSeq" id="XP_012372434.1">
    <property type="nucleotide sequence ID" value="XM_012516980.1"/>
</dbReference>
<evidence type="ECO:0000313" key="12">
    <source>
        <dbReference type="RefSeq" id="XP_012372434.1"/>
    </source>
</evidence>
<evidence type="ECO:0000256" key="8">
    <source>
        <dbReference type="SAM" id="MobiDB-lite"/>
    </source>
</evidence>
<feature type="signal peptide" evidence="9">
    <location>
        <begin position="1"/>
        <end position="18"/>
    </location>
</feature>
<evidence type="ECO:0000256" key="9">
    <source>
        <dbReference type="SAM" id="SignalP"/>
    </source>
</evidence>
<dbReference type="PANTHER" id="PTHR11430">
    <property type="entry name" value="LIPOCALIN"/>
    <property type="match status" value="1"/>
</dbReference>
<evidence type="ECO:0000256" key="2">
    <source>
        <dbReference type="ARBA" id="ARBA00006889"/>
    </source>
</evidence>
<comment type="similarity">
    <text evidence="2">Belongs to the calycin superfamily. Lipocalin family.</text>
</comment>
<dbReference type="AlphaFoldDB" id="A0A6P3VDN3"/>
<comment type="subcellular location">
    <subcellularLocation>
        <location evidence="1">Secreted</location>
    </subcellularLocation>
</comment>
<evidence type="ECO:0000256" key="7">
    <source>
        <dbReference type="ARBA" id="ARBA00023180"/>
    </source>
</evidence>
<reference evidence="12" key="1">
    <citation type="submission" date="2025-08" db="UniProtKB">
        <authorList>
            <consortium name="RefSeq"/>
        </authorList>
    </citation>
    <scope>IDENTIFICATION</scope>
</reference>
<dbReference type="GeneID" id="101584342"/>
<proteinExistence type="inferred from homology"/>
<dbReference type="InterPro" id="IPR000566">
    <property type="entry name" value="Lipocln_cytosolic_FA-bd_dom"/>
</dbReference>
<dbReference type="GO" id="GO:0036094">
    <property type="term" value="F:small molecule binding"/>
    <property type="evidence" value="ECO:0007669"/>
    <property type="project" value="InterPro"/>
</dbReference>
<evidence type="ECO:0000313" key="11">
    <source>
        <dbReference type="Proteomes" id="UP000515203"/>
    </source>
</evidence>
<dbReference type="Gene3D" id="2.40.128.20">
    <property type="match status" value="1"/>
</dbReference>
<accession>A0A6P3VDN3</accession>
<keyword evidence="6" id="KW-1015">Disulfide bond</keyword>
<keyword evidence="11" id="KW-1185">Reference proteome</keyword>
<protein>
    <submittedName>
        <fullName evidence="12">Neutrophil gelatinase-associated lipocalin-like</fullName>
    </submittedName>
</protein>
<sequence>MALGLLFLTLLCALKIHAQNTSQSHPLEPLKNEIPLQANFQDALGKWYGIGLADNWVWYQRVKKINMFNTLYELQDDHSFNVTYIKHSGNGCDYWNRTLIPSTTPGQYNLGDMPDNFQLLKYTMKVVSTNYEEFAIVHTEKDFTTVVKFTITLYGRTNNLSPAVKNNFYNFAKSQGVPHKNIIFTQPTDLTKPPVQKQEGYLTSPVVMPSMSAQKPTREEPPKEKELEISM</sequence>
<feature type="region of interest" description="Disordered" evidence="8">
    <location>
        <begin position="193"/>
        <end position="231"/>
    </location>
</feature>
<feature type="domain" description="Lipocalin/cytosolic fatty-acid binding" evidence="10">
    <location>
        <begin position="45"/>
        <end position="189"/>
    </location>
</feature>
<dbReference type="OrthoDB" id="9048943at2759"/>
<dbReference type="InParanoid" id="A0A6P3VDN3"/>
<evidence type="ECO:0000256" key="1">
    <source>
        <dbReference type="ARBA" id="ARBA00004613"/>
    </source>
</evidence>